<feature type="non-terminal residue" evidence="5">
    <location>
        <position position="282"/>
    </location>
</feature>
<gene>
    <name evidence="5" type="ORF">CK820_G0014236</name>
</gene>
<proteinExistence type="predicted"/>
<dbReference type="PANTHER" id="PTHR23232:SF120">
    <property type="entry name" value="ZINC FINGER PROTEIN 783"/>
    <property type="match status" value="1"/>
</dbReference>
<dbReference type="SMART" id="SM00349">
    <property type="entry name" value="KRAB"/>
    <property type="match status" value="1"/>
</dbReference>
<feature type="compositionally biased region" description="Basic and acidic residues" evidence="1">
    <location>
        <begin position="242"/>
        <end position="258"/>
    </location>
</feature>
<dbReference type="InterPro" id="IPR003655">
    <property type="entry name" value="aKRAB"/>
</dbReference>
<dbReference type="PANTHER" id="PTHR23232">
    <property type="entry name" value="KRAB DOMAIN C2H2 ZINC FINGER"/>
    <property type="match status" value="1"/>
</dbReference>
<feature type="domain" description="KRAB" evidence="2">
    <location>
        <begin position="143"/>
        <end position="214"/>
    </location>
</feature>
<evidence type="ECO:0000259" key="3">
    <source>
        <dbReference type="PROSITE" id="PS50806"/>
    </source>
</evidence>
<comment type="caution">
    <text evidence="5">The sequence shown here is derived from an EMBL/GenBank/DDBJ whole genome shotgun (WGS) entry which is preliminary data.</text>
</comment>
<accession>A0A2J8QUR7</accession>
<evidence type="ECO:0000313" key="5">
    <source>
        <dbReference type="EMBL" id="PNJ00015.1"/>
    </source>
</evidence>
<sequence>MAEAAPTRAPETDKHTEDQSPSTPLPQPATEKNSYLYSTEITLWTVVAAIQALEKRVDSCLTRLLTLEGRTGTAEKKLADCEKTAVEFGNQLEGKWAVLGTLLQEYGLLQRRLENVENLLRNRNFWILRLPPGSKGEAPKVPVTFDDVAVYFSELEWGKLEDWQKELYKHVMRGNYEMLVSLDYAISKPDILTRIERGEEPCLDRWGQEKGNEVEVGRPRMMGTGLPPYPEHLTSPLSPAQEELKEGQAPKQQQDSEARVAPAGPEAGLALRTDLQGEAQIR</sequence>
<feature type="region of interest" description="Disordered" evidence="1">
    <location>
        <begin position="1"/>
        <end position="30"/>
    </location>
</feature>
<dbReference type="Proteomes" id="UP000236370">
    <property type="component" value="Unassembled WGS sequence"/>
</dbReference>
<dbReference type="Pfam" id="PF01352">
    <property type="entry name" value="KRAB"/>
    <property type="match status" value="1"/>
</dbReference>
<dbReference type="InterPro" id="IPR036051">
    <property type="entry name" value="KRAB_dom_sf"/>
</dbReference>
<dbReference type="GO" id="GO:0006355">
    <property type="term" value="P:regulation of DNA-templated transcription"/>
    <property type="evidence" value="ECO:0007669"/>
    <property type="project" value="InterPro"/>
</dbReference>
<dbReference type="CDD" id="cd07765">
    <property type="entry name" value="KRAB_A-box"/>
    <property type="match status" value="1"/>
</dbReference>
<dbReference type="InterPro" id="IPR050169">
    <property type="entry name" value="Krueppel_C2H2_ZnF"/>
</dbReference>
<dbReference type="AlphaFoldDB" id="A0A2J8QUR7"/>
<organism evidence="5 6">
    <name type="scientific">Pan troglodytes</name>
    <name type="common">Chimpanzee</name>
    <dbReference type="NCBI Taxonomy" id="9598"/>
    <lineage>
        <taxon>Eukaryota</taxon>
        <taxon>Metazoa</taxon>
        <taxon>Chordata</taxon>
        <taxon>Craniata</taxon>
        <taxon>Vertebrata</taxon>
        <taxon>Euteleostomi</taxon>
        <taxon>Mammalia</taxon>
        <taxon>Eutheria</taxon>
        <taxon>Euarchontoglires</taxon>
        <taxon>Primates</taxon>
        <taxon>Haplorrhini</taxon>
        <taxon>Catarrhini</taxon>
        <taxon>Hominidae</taxon>
        <taxon>Pan</taxon>
    </lineage>
</organism>
<dbReference type="EMBL" id="NBAG03000017">
    <property type="protein sequence ID" value="PNJ00015.1"/>
    <property type="molecule type" value="Genomic_DNA"/>
</dbReference>
<dbReference type="InterPro" id="IPR001909">
    <property type="entry name" value="KRAB"/>
</dbReference>
<feature type="region of interest" description="Disordered" evidence="1">
    <location>
        <begin position="218"/>
        <end position="282"/>
    </location>
</feature>
<protein>
    <submittedName>
        <fullName evidence="4">ZNF783 isoform 2</fullName>
    </submittedName>
    <submittedName>
        <fullName evidence="5">ZNF783 isoform 3</fullName>
    </submittedName>
</protein>
<reference evidence="5 6" key="1">
    <citation type="submission" date="2017-12" db="EMBL/GenBank/DDBJ databases">
        <title>High-resolution comparative analysis of great ape genomes.</title>
        <authorList>
            <person name="Pollen A."/>
            <person name="Hastie A."/>
            <person name="Hormozdiari F."/>
            <person name="Dougherty M."/>
            <person name="Liu R."/>
            <person name="Chaisson M."/>
            <person name="Hoppe E."/>
            <person name="Hill C."/>
            <person name="Pang A."/>
            <person name="Hillier L."/>
            <person name="Baker C."/>
            <person name="Armstrong J."/>
            <person name="Shendure J."/>
            <person name="Paten B."/>
            <person name="Wilson R."/>
            <person name="Chao H."/>
            <person name="Schneider V."/>
            <person name="Ventura M."/>
            <person name="Kronenberg Z."/>
            <person name="Murali S."/>
            <person name="Gordon D."/>
            <person name="Cantsilieris S."/>
            <person name="Munson K."/>
            <person name="Nelson B."/>
            <person name="Raja A."/>
            <person name="Underwood J."/>
            <person name="Diekhans M."/>
            <person name="Fiddes I."/>
            <person name="Haussler D."/>
            <person name="Eichler E."/>
        </authorList>
    </citation>
    <scope>NUCLEOTIDE SEQUENCE [LARGE SCALE GENOMIC DNA]</scope>
    <source>
        <strain evidence="5">Yerkes chimp pedigree #C0471</strain>
        <tissue evidence="5">Blood</tissue>
    </source>
</reference>
<dbReference type="PROSITE" id="PS50805">
    <property type="entry name" value="KRAB"/>
    <property type="match status" value="1"/>
</dbReference>
<dbReference type="PROSITE" id="PS50806">
    <property type="entry name" value="KRAB_RELATED"/>
    <property type="match status" value="1"/>
</dbReference>
<evidence type="ECO:0000256" key="1">
    <source>
        <dbReference type="SAM" id="MobiDB-lite"/>
    </source>
</evidence>
<feature type="domain" description="KRAB-related" evidence="3">
    <location>
        <begin position="140"/>
        <end position="204"/>
    </location>
</feature>
<dbReference type="SUPFAM" id="SSF109640">
    <property type="entry name" value="KRAB domain (Kruppel-associated box)"/>
    <property type="match status" value="1"/>
</dbReference>
<dbReference type="EMBL" id="NBAG03000017">
    <property type="protein sequence ID" value="PNJ00014.1"/>
    <property type="molecule type" value="Genomic_DNA"/>
</dbReference>
<evidence type="ECO:0000313" key="4">
    <source>
        <dbReference type="EMBL" id="PNJ00014.1"/>
    </source>
</evidence>
<name>A0A2J8QUR7_PANTR</name>
<evidence type="ECO:0000259" key="2">
    <source>
        <dbReference type="PROSITE" id="PS50805"/>
    </source>
</evidence>
<evidence type="ECO:0000313" key="6">
    <source>
        <dbReference type="Proteomes" id="UP000236370"/>
    </source>
</evidence>
<dbReference type="Gene3D" id="6.10.140.140">
    <property type="match status" value="1"/>
</dbReference>